<dbReference type="KEGG" id="fsr:KQR59_07230"/>
<dbReference type="Gene3D" id="1.50.10.150">
    <property type="entry name" value="Voltage-dependent anion channel"/>
    <property type="match status" value="1"/>
</dbReference>
<dbReference type="GO" id="GO:0005886">
    <property type="term" value="C:plasma membrane"/>
    <property type="evidence" value="ECO:0007669"/>
    <property type="project" value="UniProtKB-SubCell"/>
</dbReference>
<keyword evidence="6 8" id="KW-1133">Transmembrane helix</keyword>
<dbReference type="Pfam" id="PF03595">
    <property type="entry name" value="SLAC1"/>
    <property type="match status" value="1"/>
</dbReference>
<feature type="transmembrane region" description="Helical" evidence="8">
    <location>
        <begin position="185"/>
        <end position="212"/>
    </location>
</feature>
<gene>
    <name evidence="9" type="ORF">KQR59_07230</name>
</gene>
<dbReference type="InterPro" id="IPR051629">
    <property type="entry name" value="Sulfite_efflux_TDT"/>
</dbReference>
<feature type="transmembrane region" description="Helical" evidence="8">
    <location>
        <begin position="16"/>
        <end position="37"/>
    </location>
</feature>
<dbReference type="RefSeq" id="WP_146420685.1">
    <property type="nucleotide sequence ID" value="NZ_CP076680.1"/>
</dbReference>
<dbReference type="AlphaFoldDB" id="A0AAJ4TKN0"/>
<name>A0AAJ4TKN0_9GAMM</name>
<evidence type="ECO:0000313" key="10">
    <source>
        <dbReference type="Proteomes" id="UP000683421"/>
    </source>
</evidence>
<dbReference type="GO" id="GO:0055085">
    <property type="term" value="P:transmembrane transport"/>
    <property type="evidence" value="ECO:0007669"/>
    <property type="project" value="InterPro"/>
</dbReference>
<feature type="transmembrane region" description="Helical" evidence="8">
    <location>
        <begin position="296"/>
        <end position="317"/>
    </location>
</feature>
<evidence type="ECO:0000256" key="2">
    <source>
        <dbReference type="ARBA" id="ARBA00008566"/>
    </source>
</evidence>
<accession>A0AAJ4TKN0</accession>
<feature type="transmembrane region" description="Helical" evidence="8">
    <location>
        <begin position="117"/>
        <end position="138"/>
    </location>
</feature>
<reference evidence="9 10" key="1">
    <citation type="submission" date="2021-06" db="EMBL/GenBank/DDBJ databases">
        <title>Ulceroglandular infection and bacteremia caused by Francisella salimarina in an immunocompromised patient, France.</title>
        <authorList>
            <person name="Hennebique A."/>
            <person name="Caspar Y."/>
            <person name="Maurin M."/>
            <person name="Boisset S."/>
            <person name="Pelloux I."/>
            <person name="Gallego-Hernanz M.P."/>
            <person name="Burucoa C."/>
            <person name="Cazenave-Roblot F."/>
            <person name="Plouzeau C."/>
            <person name="Rammaert B."/>
        </authorList>
    </citation>
    <scope>NUCLEOTIDE SEQUENCE [LARGE SCALE GENOMIC DNA]</scope>
    <source>
        <strain evidence="9 10">CHUGA-F75</strain>
    </source>
</reference>
<evidence type="ECO:0000256" key="7">
    <source>
        <dbReference type="ARBA" id="ARBA00023136"/>
    </source>
</evidence>
<dbReference type="PANTHER" id="PTHR31686:SF1">
    <property type="entry name" value="SULFITE EFFLUX PUMP SSU1"/>
    <property type="match status" value="1"/>
</dbReference>
<evidence type="ECO:0000256" key="5">
    <source>
        <dbReference type="ARBA" id="ARBA00022692"/>
    </source>
</evidence>
<organism evidence="9 10">
    <name type="scientific">Francisella salimarina</name>
    <dbReference type="NCBI Taxonomy" id="2599927"/>
    <lineage>
        <taxon>Bacteria</taxon>
        <taxon>Pseudomonadati</taxon>
        <taxon>Pseudomonadota</taxon>
        <taxon>Gammaproteobacteria</taxon>
        <taxon>Thiotrichales</taxon>
        <taxon>Francisellaceae</taxon>
        <taxon>Francisella</taxon>
    </lineage>
</organism>
<evidence type="ECO:0000256" key="3">
    <source>
        <dbReference type="ARBA" id="ARBA00022448"/>
    </source>
</evidence>
<proteinExistence type="inferred from homology"/>
<feature type="transmembrane region" description="Helical" evidence="8">
    <location>
        <begin position="323"/>
        <end position="347"/>
    </location>
</feature>
<dbReference type="InterPro" id="IPR038665">
    <property type="entry name" value="Voltage-dep_anion_channel_sf"/>
</dbReference>
<evidence type="ECO:0000256" key="8">
    <source>
        <dbReference type="SAM" id="Phobius"/>
    </source>
</evidence>
<feature type="transmembrane region" description="Helical" evidence="8">
    <location>
        <begin position="43"/>
        <end position="65"/>
    </location>
</feature>
<feature type="transmembrane region" description="Helical" evidence="8">
    <location>
        <begin position="224"/>
        <end position="250"/>
    </location>
</feature>
<protein>
    <submittedName>
        <fullName evidence="9">TDT family transporter</fullName>
    </submittedName>
</protein>
<feature type="transmembrane region" description="Helical" evidence="8">
    <location>
        <begin position="86"/>
        <end position="105"/>
    </location>
</feature>
<comment type="similarity">
    <text evidence="2">Belongs to the tellurite-resistance/dicarboxylate transporter (TDT) family.</text>
</comment>
<feature type="transmembrane region" description="Helical" evidence="8">
    <location>
        <begin position="150"/>
        <end position="173"/>
    </location>
</feature>
<dbReference type="PANTHER" id="PTHR31686">
    <property type="match status" value="1"/>
</dbReference>
<comment type="subcellular location">
    <subcellularLocation>
        <location evidence="1">Cell membrane</location>
        <topology evidence="1">Multi-pass membrane protein</topology>
    </subcellularLocation>
</comment>
<keyword evidence="4" id="KW-1003">Cell membrane</keyword>
<dbReference type="InterPro" id="IPR004695">
    <property type="entry name" value="SLAC1/Mae1/Ssu1/TehA"/>
</dbReference>
<dbReference type="EMBL" id="CP076680">
    <property type="protein sequence ID" value="QWU98891.1"/>
    <property type="molecule type" value="Genomic_DNA"/>
</dbReference>
<evidence type="ECO:0000256" key="1">
    <source>
        <dbReference type="ARBA" id="ARBA00004651"/>
    </source>
</evidence>
<feature type="transmembrane region" description="Helical" evidence="8">
    <location>
        <begin position="262"/>
        <end position="284"/>
    </location>
</feature>
<keyword evidence="5 8" id="KW-0812">Transmembrane</keyword>
<keyword evidence="10" id="KW-1185">Reference proteome</keyword>
<dbReference type="Proteomes" id="UP000683421">
    <property type="component" value="Chromosome"/>
</dbReference>
<dbReference type="CDD" id="cd09320">
    <property type="entry name" value="TDT_like_2"/>
    <property type="match status" value="1"/>
</dbReference>
<sequence length="370" mass="40173">MSTDKQIELQKEMGPNWFASVMGTGIIANAAVGLPLIGKSLTGFATIIWLIAFAMLIFMTIFKSYQTITKPQIIKRQFNDPVMSQFFGAPPMAFLTIAGGTLLLGPNLFGQQLALDIAWPLFWIGTISGIITAVVIPYRLFTYNEVHADAAFGGWLMPVVPPMVSATIGSMFLKYMQHGEAQQTLLYGMYACFGLSLIASLIIITLIWNRLAHSGTSGSARVPTLWIILGPLGQSITAAGCLGTAAVFTVSEPIATGMNVMAILYGVPVWGFAMLWFFIATLLTLRALQRKMPFALTWWAFTFPVGTCVTGTTQLSLHTGLTFFQFAAISSFVVLLFAWTTAAVGTIRGVKNGKLLHNPTSVVHIKAKKK</sequence>
<evidence type="ECO:0000256" key="4">
    <source>
        <dbReference type="ARBA" id="ARBA00022475"/>
    </source>
</evidence>
<evidence type="ECO:0000313" key="9">
    <source>
        <dbReference type="EMBL" id="QWU98891.1"/>
    </source>
</evidence>
<keyword evidence="7 8" id="KW-0472">Membrane</keyword>
<keyword evidence="3" id="KW-0813">Transport</keyword>
<evidence type="ECO:0000256" key="6">
    <source>
        <dbReference type="ARBA" id="ARBA00022989"/>
    </source>
</evidence>